<feature type="region of interest" description="Disordered" evidence="3">
    <location>
        <begin position="862"/>
        <end position="908"/>
    </location>
</feature>
<name>A0A1J4JBT9_9EUKA</name>
<comment type="caution">
    <text evidence="4">The sequence shown here is derived from an EMBL/GenBank/DDBJ whole genome shotgun (WGS) entry which is preliminary data.</text>
</comment>
<dbReference type="OrthoDB" id="10262929at2759"/>
<dbReference type="Gene3D" id="1.10.287.1490">
    <property type="match status" value="1"/>
</dbReference>
<accession>A0A1J4JBT9</accession>
<dbReference type="GO" id="GO:0005856">
    <property type="term" value="C:cytoskeleton"/>
    <property type="evidence" value="ECO:0007669"/>
    <property type="project" value="TreeGrafter"/>
</dbReference>
<dbReference type="AlphaFoldDB" id="A0A1J4JBT9"/>
<evidence type="ECO:0000256" key="2">
    <source>
        <dbReference type="SAM" id="Coils"/>
    </source>
</evidence>
<dbReference type="GeneID" id="94829770"/>
<keyword evidence="1 2" id="KW-0175">Coiled coil</keyword>
<dbReference type="Proteomes" id="UP000179807">
    <property type="component" value="Unassembled WGS sequence"/>
</dbReference>
<feature type="coiled-coil region" evidence="2">
    <location>
        <begin position="505"/>
        <end position="616"/>
    </location>
</feature>
<organism evidence="4 5">
    <name type="scientific">Tritrichomonas foetus</name>
    <dbReference type="NCBI Taxonomy" id="1144522"/>
    <lineage>
        <taxon>Eukaryota</taxon>
        <taxon>Metamonada</taxon>
        <taxon>Parabasalia</taxon>
        <taxon>Tritrichomonadida</taxon>
        <taxon>Tritrichomonadidae</taxon>
        <taxon>Tritrichomonas</taxon>
    </lineage>
</organism>
<protein>
    <submittedName>
        <fullName evidence="4">Uncharacterized protein</fullName>
    </submittedName>
</protein>
<keyword evidence="5" id="KW-1185">Reference proteome</keyword>
<feature type="coiled-coil region" evidence="2">
    <location>
        <begin position="98"/>
        <end position="203"/>
    </location>
</feature>
<evidence type="ECO:0000256" key="1">
    <source>
        <dbReference type="ARBA" id="ARBA00023054"/>
    </source>
</evidence>
<reference evidence="4" key="1">
    <citation type="submission" date="2016-10" db="EMBL/GenBank/DDBJ databases">
        <authorList>
            <person name="Benchimol M."/>
            <person name="Almeida L.G."/>
            <person name="Vasconcelos A.T."/>
            <person name="Perreira-Neves A."/>
            <person name="Rosa I.A."/>
            <person name="Tasca T."/>
            <person name="Bogo M.R."/>
            <person name="de Souza W."/>
        </authorList>
    </citation>
    <scope>NUCLEOTIDE SEQUENCE [LARGE SCALE GENOMIC DNA]</scope>
    <source>
        <strain evidence="4">K</strain>
    </source>
</reference>
<evidence type="ECO:0000256" key="3">
    <source>
        <dbReference type="SAM" id="MobiDB-lite"/>
    </source>
</evidence>
<dbReference type="PANTHER" id="PTHR32083">
    <property type="entry name" value="CILIA AND FLAGELLA-ASSOCIATED PROTEIN 58-RELATED"/>
    <property type="match status" value="1"/>
</dbReference>
<dbReference type="EMBL" id="MLAK01001160">
    <property type="protein sequence ID" value="OHS96654.1"/>
    <property type="molecule type" value="Genomic_DNA"/>
</dbReference>
<dbReference type="VEuPathDB" id="TrichDB:TRFO_09803"/>
<dbReference type="RefSeq" id="XP_068349791.1">
    <property type="nucleotide sequence ID" value="XM_068495066.1"/>
</dbReference>
<proteinExistence type="predicted"/>
<dbReference type="PANTHER" id="PTHR32083:SF34">
    <property type="entry name" value="COILED-COIL DOMAIN-CONTAINING PROTEIN 146"/>
    <property type="match status" value="1"/>
</dbReference>
<evidence type="ECO:0000313" key="5">
    <source>
        <dbReference type="Proteomes" id="UP000179807"/>
    </source>
</evidence>
<feature type="coiled-coil region" evidence="2">
    <location>
        <begin position="267"/>
        <end position="396"/>
    </location>
</feature>
<evidence type="ECO:0000313" key="4">
    <source>
        <dbReference type="EMBL" id="OHS96654.1"/>
    </source>
</evidence>
<sequence>MSSGANIVDGSDENHPAVLALKQLLDSSQITPETFNNLIFKFKKLHQAFSQSCSTEQILLRRTRDLNKELKSQKLTIQNSATQQQEHRTALTTLRQYVTNIQVELEAAREQIDTTKANTELKKKECAKLADKVAKARDDQILKLEPQKKAIQHEIQSLEESINEKRTTIAQLKNTAQKISDKMKKCDDQMTDIEKKKRSADQKMLEISSIPIKTRQKSSAVESSHNTMLSEEKSLNTQLGTAETTLCQLHTQSHDLETEYQHISNDIEGITTAISDLRSKSEELRNKCSEYTADKQQREYDSRRIAKLIGEQNKEIANLNSKLEGIEKDINKKEKESQRLEETMARLTIDTAVLSTQLTSLSNDQHKEEQYNTNLKRDLDQQIEEKEAALKAILAVEEVNQKLLDEIKAALSDKNRKQGIHDQLAKKEHELQIELTEASLIRDRKAREMASMKKKTLDSRTLAMERNLDYMDLVRKQEQNAAKLKDCSEMYEKVKLDRNKNVNHIQTSRQLIVEYKEKIRILENEVEVLRAEFEQVDAAVKLQKNDLMQAFKRRDATKSDLKRAEISYKDLQGKIDFQMNETSRLNLVLQNLENQIEHHQNLYAKQSDDCANIQRELIDRQDQLCLVNEQFNRHEEVMKRGEIALRDREEEFKLLHLQLRDFQRQIDIMQRKIPQLRAYEKEIFDLHRQLDKEKTEVDKITQKLEAPDLKERQRAYCGKDFSLKELEDKVSLYEQRINSKEQQLWEKQILLREIDDKITELKKDSMCDSSKMAKAYERSGNLRQESMALRRKKMAAIAESSVYQTQGDELKEQKNFIKQELEAASERTARGQAFDEYSERMITMHIRDLTSSQRALRGEEYAELDDEEERRPGRQHFDAYPTADGLSRPYGAFPVFQPGPPSGQLRFYKPETLRPIEL</sequence>
<gene>
    <name evidence="4" type="ORF">TRFO_09803</name>
</gene>